<evidence type="ECO:0000259" key="2">
    <source>
        <dbReference type="Pfam" id="PF00905"/>
    </source>
</evidence>
<keyword evidence="1" id="KW-0732">Signal</keyword>
<dbReference type="InterPro" id="IPR012338">
    <property type="entry name" value="Beta-lactam/transpept-like"/>
</dbReference>
<dbReference type="AlphaFoldDB" id="A0AAU8MVU1"/>
<evidence type="ECO:0000256" key="1">
    <source>
        <dbReference type="SAM" id="SignalP"/>
    </source>
</evidence>
<dbReference type="EMBL" id="JBANDL010000002">
    <property type="protein sequence ID" value="MEI2453822.1"/>
    <property type="molecule type" value="Genomic_DNA"/>
</dbReference>
<reference evidence="3 5" key="1">
    <citation type="submission" date="2024-02" db="EMBL/GenBank/DDBJ databases">
        <title>Lysobacter Genome Sequencing and Mining.</title>
        <authorList>
            <person name="Bierman J."/>
            <person name="Walker M.C."/>
        </authorList>
    </citation>
    <scope>NUCLEOTIDE SEQUENCE [LARGE SCALE GENOMIC DNA]</scope>
    <source>
        <strain evidence="3 5">PB6250</strain>
    </source>
</reference>
<feature type="signal peptide" evidence="1">
    <location>
        <begin position="1"/>
        <end position="23"/>
    </location>
</feature>
<dbReference type="SUPFAM" id="SSF56601">
    <property type="entry name" value="beta-lactamase/transpeptidase-like"/>
    <property type="match status" value="1"/>
</dbReference>
<dbReference type="GO" id="GO:0008658">
    <property type="term" value="F:penicillin binding"/>
    <property type="evidence" value="ECO:0007669"/>
    <property type="project" value="InterPro"/>
</dbReference>
<evidence type="ECO:0000313" key="4">
    <source>
        <dbReference type="EMBL" id="XCO77214.1"/>
    </source>
</evidence>
<dbReference type="Proteomes" id="UP001387215">
    <property type="component" value="Unassembled WGS sequence"/>
</dbReference>
<gene>
    <name evidence="4" type="ORF">ABU614_10670</name>
    <name evidence="3" type="ORF">V2J18_03915</name>
</gene>
<organism evidence="4">
    <name type="scientific">Lysobacter firmicutimachus</name>
    <dbReference type="NCBI Taxonomy" id="1792846"/>
    <lineage>
        <taxon>Bacteria</taxon>
        <taxon>Pseudomonadati</taxon>
        <taxon>Pseudomonadota</taxon>
        <taxon>Gammaproteobacteria</taxon>
        <taxon>Lysobacterales</taxon>
        <taxon>Lysobacteraceae</taxon>
        <taxon>Lysobacter</taxon>
    </lineage>
</organism>
<accession>A0AAU8MVU1</accession>
<dbReference type="Pfam" id="PF00905">
    <property type="entry name" value="Transpeptidase"/>
    <property type="match status" value="1"/>
</dbReference>
<dbReference type="EMBL" id="CP159925">
    <property type="protein sequence ID" value="XCO77214.1"/>
    <property type="molecule type" value="Genomic_DNA"/>
</dbReference>
<evidence type="ECO:0000313" key="5">
    <source>
        <dbReference type="Proteomes" id="UP001387215"/>
    </source>
</evidence>
<dbReference type="Gene3D" id="3.40.710.10">
    <property type="entry name" value="DD-peptidase/beta-lactamase superfamily"/>
    <property type="match status" value="1"/>
</dbReference>
<dbReference type="RefSeq" id="WP_064747823.1">
    <property type="nucleotide sequence ID" value="NZ_CP159925.1"/>
</dbReference>
<protein>
    <submittedName>
        <fullName evidence="4">Penicillin-binding transpeptidase domain-containing protein</fullName>
    </submittedName>
</protein>
<dbReference type="InterPro" id="IPR001460">
    <property type="entry name" value="PCN-bd_Tpept"/>
</dbReference>
<evidence type="ECO:0000313" key="3">
    <source>
        <dbReference type="EMBL" id="MEI2453822.1"/>
    </source>
</evidence>
<feature type="domain" description="Penicillin-binding protein transpeptidase" evidence="2">
    <location>
        <begin position="87"/>
        <end position="238"/>
    </location>
</feature>
<reference evidence="4" key="2">
    <citation type="submission" date="2024-06" db="EMBL/GenBank/DDBJ databases">
        <authorList>
            <person name="Li S."/>
        </authorList>
    </citation>
    <scope>NUCLEOTIDE SEQUENCE</scope>
    <source>
        <strain evidence="4">SR10</strain>
    </source>
</reference>
<keyword evidence="5" id="KW-1185">Reference proteome</keyword>
<sequence>MRAVAAAAVLAVSAFASAPQARAADAEPRTQSCFLLYDLSAGNIGRPPTQACQRQVSPAATFDIPHALAALDAGLMKATASGNDPGVESLLRYSADGYFIGIAGRLGPTREREYLNRFGYGNADVGRGAGAFWNDGALKISPNEQLGFLQRLFRSELPVDRQAMAEVRSALRQPAGVVVGSFGAAPFGPMPWRHDLIVSAKSGSVVMQEKKEAVRWLVGHIKRGTRQMVFVSCVTGPRTLPENAAAVLANHELREARVF</sequence>
<name>A0AAU8MVU1_9GAMM</name>
<proteinExistence type="predicted"/>
<feature type="chain" id="PRO_5043750773" evidence="1">
    <location>
        <begin position="24"/>
        <end position="259"/>
    </location>
</feature>